<gene>
    <name evidence="2" type="ORF">J0B03_01805</name>
</gene>
<evidence type="ECO:0000256" key="1">
    <source>
        <dbReference type="SAM" id="Phobius"/>
    </source>
</evidence>
<dbReference type="AlphaFoldDB" id="A0A975AIS8"/>
<dbReference type="KEGG" id="alka:J0B03_01805"/>
<feature type="transmembrane region" description="Helical" evidence="1">
    <location>
        <begin position="45"/>
        <end position="67"/>
    </location>
</feature>
<dbReference type="Proteomes" id="UP000663499">
    <property type="component" value="Chromosome"/>
</dbReference>
<reference evidence="2" key="1">
    <citation type="submission" date="2021-03" db="EMBL/GenBank/DDBJ databases">
        <title>Alkalibacter marinus sp. nov., isolated from tidal flat sediment.</title>
        <authorList>
            <person name="Namirimu T."/>
            <person name="Yang J.-A."/>
            <person name="Yang S.-H."/>
            <person name="Kim Y.-J."/>
            <person name="Kwon K.K."/>
        </authorList>
    </citation>
    <scope>NUCLEOTIDE SEQUENCE</scope>
    <source>
        <strain evidence="2">ES005</strain>
    </source>
</reference>
<proteinExistence type="predicted"/>
<name>A0A975AIS8_9FIRM</name>
<evidence type="ECO:0000313" key="2">
    <source>
        <dbReference type="EMBL" id="QSX08845.1"/>
    </source>
</evidence>
<dbReference type="EMBL" id="CP071444">
    <property type="protein sequence ID" value="QSX08845.1"/>
    <property type="molecule type" value="Genomic_DNA"/>
</dbReference>
<evidence type="ECO:0000313" key="3">
    <source>
        <dbReference type="Proteomes" id="UP000663499"/>
    </source>
</evidence>
<protein>
    <submittedName>
        <fullName evidence="2">Uncharacterized protein</fullName>
    </submittedName>
</protein>
<feature type="transmembrane region" description="Helical" evidence="1">
    <location>
        <begin position="6"/>
        <end position="24"/>
    </location>
</feature>
<keyword evidence="1" id="KW-0812">Transmembrane</keyword>
<sequence length="69" mass="7629">MKGWALLGLILIVYGIAVIGITVKKPKSIWDMAKIRMFRKVLGEQGTVVFFYIFAAVAIGVGAWLMISQ</sequence>
<keyword evidence="1" id="KW-1133">Transmembrane helix</keyword>
<keyword evidence="1" id="KW-0472">Membrane</keyword>
<dbReference type="RefSeq" id="WP_207300186.1">
    <property type="nucleotide sequence ID" value="NZ_CP071444.1"/>
</dbReference>
<accession>A0A975AIS8</accession>
<organism evidence="2 3">
    <name type="scientific">Alkalibacter rhizosphaerae</name>
    <dbReference type="NCBI Taxonomy" id="2815577"/>
    <lineage>
        <taxon>Bacteria</taxon>
        <taxon>Bacillati</taxon>
        <taxon>Bacillota</taxon>
        <taxon>Clostridia</taxon>
        <taxon>Eubacteriales</taxon>
        <taxon>Eubacteriaceae</taxon>
        <taxon>Alkalibacter</taxon>
    </lineage>
</organism>
<keyword evidence="3" id="KW-1185">Reference proteome</keyword>